<evidence type="ECO:0000313" key="3">
    <source>
        <dbReference type="Proteomes" id="UP000030753"/>
    </source>
</evidence>
<dbReference type="Proteomes" id="UP000030753">
    <property type="component" value="Unassembled WGS sequence"/>
</dbReference>
<reference evidence="2 3" key="1">
    <citation type="submission" date="2011-06" db="EMBL/GenBank/DDBJ databases">
        <title>The Genome Sequence of Fusarium oxysporum FOSC 3-a.</title>
        <authorList>
            <consortium name="The Broad Institute Genome Sequencing Platform"/>
            <person name="Ma L.-J."/>
            <person name="Gale L.R."/>
            <person name="Schwartz D.C."/>
            <person name="Zhou S."/>
            <person name="Corby-Kistler H."/>
            <person name="Young S.K."/>
            <person name="Zeng Q."/>
            <person name="Gargeya S."/>
            <person name="Fitzgerald M."/>
            <person name="Haas B."/>
            <person name="Abouelleil A."/>
            <person name="Alvarado L."/>
            <person name="Arachchi H.M."/>
            <person name="Berlin A."/>
            <person name="Brown A."/>
            <person name="Chapman S.B."/>
            <person name="Chen Z."/>
            <person name="Dunbar C."/>
            <person name="Freedman E."/>
            <person name="Gearin G."/>
            <person name="Gellesch M."/>
            <person name="Goldberg J."/>
            <person name="Griggs A."/>
            <person name="Gujja S."/>
            <person name="Heiman D."/>
            <person name="Howarth C."/>
            <person name="Larson L."/>
            <person name="Lui A."/>
            <person name="MacDonald P.J.P."/>
            <person name="Mehta T."/>
            <person name="Montmayeur A."/>
            <person name="Murphy C."/>
            <person name="Neiman D."/>
            <person name="Pearson M."/>
            <person name="Priest M."/>
            <person name="Roberts A."/>
            <person name="Saif S."/>
            <person name="Shea T."/>
            <person name="Shenoy N."/>
            <person name="Sisk P."/>
            <person name="Stolte C."/>
            <person name="Sykes S."/>
            <person name="Wortman J."/>
            <person name="Nusbaum C."/>
            <person name="Birren B."/>
        </authorList>
    </citation>
    <scope>NUCLEOTIDE SEQUENCE [LARGE SCALE GENOMIC DNA]</scope>
    <source>
        <strain evidence="3">FOSC 3-a</strain>
    </source>
</reference>
<gene>
    <name evidence="2" type="ORF">FOYG_05885</name>
</gene>
<feature type="region of interest" description="Disordered" evidence="1">
    <location>
        <begin position="143"/>
        <end position="165"/>
    </location>
</feature>
<proteinExistence type="predicted"/>
<dbReference type="EMBL" id="JH717842">
    <property type="protein sequence ID" value="EWY92307.1"/>
    <property type="molecule type" value="Genomic_DNA"/>
</dbReference>
<name>W9ICC2_FUSOX</name>
<dbReference type="OrthoDB" id="4138121at2759"/>
<feature type="compositionally biased region" description="Polar residues" evidence="1">
    <location>
        <begin position="149"/>
        <end position="161"/>
    </location>
</feature>
<evidence type="ECO:0000256" key="1">
    <source>
        <dbReference type="SAM" id="MobiDB-lite"/>
    </source>
</evidence>
<dbReference type="AlphaFoldDB" id="W9ICC2"/>
<protein>
    <submittedName>
        <fullName evidence="2">Uncharacterized protein</fullName>
    </submittedName>
</protein>
<organism evidence="2 3">
    <name type="scientific">Fusarium oxysporum NRRL 32931</name>
    <dbReference type="NCBI Taxonomy" id="660029"/>
    <lineage>
        <taxon>Eukaryota</taxon>
        <taxon>Fungi</taxon>
        <taxon>Dikarya</taxon>
        <taxon>Ascomycota</taxon>
        <taxon>Pezizomycotina</taxon>
        <taxon>Sordariomycetes</taxon>
        <taxon>Hypocreomycetidae</taxon>
        <taxon>Hypocreales</taxon>
        <taxon>Nectriaceae</taxon>
        <taxon>Fusarium</taxon>
        <taxon>Fusarium oxysporum species complex</taxon>
    </lineage>
</organism>
<sequence length="469" mass="54119">MAARQSRNFFIVVFTFQHSHLLHIQLKSDNMVFGACFGETKKYLYNFHSSGGQHRATRNKIAHHIRSVDEMDWEQSQTSQAIQHLYFNLSTKWDHAFNMFANTQNVEIQRCLQAGPSNLEHIFRKIFEDYAIDGRIIIQSPHSPEAATNPLSIGSSKQQAAAESDQHAEIQKLTLKLQRAEEELTAVRSQLEKAEIRTNQLRKLIVPTGTEPILDSKIQHLFSEVRTLTQKVVSKLYTKTPRYWESSVDESRVFFKGIKDFPLNLQQDAIHGELFDCLRQWFFSNAIKDRGLGEKYEKLQTLLVQTEEELVEAVQAKNPGELHGEEIREWRNATLKYINLLQDTSNDPAFFADHLEGFFKPAETDDPKAQQRGIKNLETLCNKSFELGALMRRAEDHFEIFTVNKGTSLTDCEDIAERWRSYSDKDSCGVEIVDWCFFGGLRKISKEYPTKPVVLEKAHVSGRFVRRTE</sequence>
<accession>W9ICC2</accession>
<dbReference type="HOGENOM" id="CLU_618267_0_0_1"/>
<evidence type="ECO:0000313" key="2">
    <source>
        <dbReference type="EMBL" id="EWY92307.1"/>
    </source>
</evidence>